<dbReference type="Pfam" id="PF12852">
    <property type="entry name" value="Cupin_6"/>
    <property type="match status" value="1"/>
</dbReference>
<evidence type="ECO:0000256" key="1">
    <source>
        <dbReference type="ARBA" id="ARBA00023125"/>
    </source>
</evidence>
<feature type="domain" description="AraC-type transcription regulator ligand-binding" evidence="2">
    <location>
        <begin position="5"/>
        <end position="61"/>
    </location>
</feature>
<dbReference type="AlphaFoldDB" id="A0A0M6YGE7"/>
<dbReference type="GO" id="GO:0003677">
    <property type="term" value="F:DNA binding"/>
    <property type="evidence" value="ECO:0007669"/>
    <property type="project" value="UniProtKB-KW"/>
</dbReference>
<proteinExistence type="predicted"/>
<protein>
    <submittedName>
        <fullName evidence="3">Cupin</fullName>
    </submittedName>
</protein>
<keyword evidence="1" id="KW-0238">DNA-binding</keyword>
<keyword evidence="4" id="KW-1185">Reference proteome</keyword>
<evidence type="ECO:0000313" key="3">
    <source>
        <dbReference type="EMBL" id="CTQ48563.1"/>
    </source>
</evidence>
<organism evidence="3 4">
    <name type="scientific">Jannaschia donghaensis</name>
    <dbReference type="NCBI Taxonomy" id="420998"/>
    <lineage>
        <taxon>Bacteria</taxon>
        <taxon>Pseudomonadati</taxon>
        <taxon>Pseudomonadota</taxon>
        <taxon>Alphaproteobacteria</taxon>
        <taxon>Rhodobacterales</taxon>
        <taxon>Roseobacteraceae</taxon>
        <taxon>Jannaschia</taxon>
    </lineage>
</organism>
<dbReference type="OrthoDB" id="9783876at2"/>
<gene>
    <name evidence="3" type="ORF">JDO7802_00565</name>
</gene>
<name>A0A0M6YGE7_9RHOB</name>
<sequence length="62" mass="6930">MIAMDILTDLFETLRLRSLLSFVANLRAEDAMAIPAETNVVRFHLVRRGGCTMEVPGLPEPM</sequence>
<dbReference type="STRING" id="420998.JDO7802_00565"/>
<evidence type="ECO:0000259" key="2">
    <source>
        <dbReference type="Pfam" id="PF12852"/>
    </source>
</evidence>
<dbReference type="Proteomes" id="UP000049222">
    <property type="component" value="Unassembled WGS sequence"/>
</dbReference>
<dbReference type="InterPro" id="IPR032783">
    <property type="entry name" value="AraC_lig"/>
</dbReference>
<dbReference type="EMBL" id="CXSU01000005">
    <property type="protein sequence ID" value="CTQ48563.1"/>
    <property type="molecule type" value="Genomic_DNA"/>
</dbReference>
<reference evidence="3 4" key="1">
    <citation type="submission" date="2015-07" db="EMBL/GenBank/DDBJ databases">
        <authorList>
            <person name="Noorani M."/>
        </authorList>
    </citation>
    <scope>NUCLEOTIDE SEQUENCE [LARGE SCALE GENOMIC DNA]</scope>
    <source>
        <strain evidence="3 4">CECT 7802</strain>
    </source>
</reference>
<evidence type="ECO:0000313" key="4">
    <source>
        <dbReference type="Proteomes" id="UP000049222"/>
    </source>
</evidence>
<accession>A0A0M6YGE7</accession>